<dbReference type="EMBL" id="LAZR01025842">
    <property type="protein sequence ID" value="KKL70630.1"/>
    <property type="molecule type" value="Genomic_DNA"/>
</dbReference>
<evidence type="ECO:0000313" key="2">
    <source>
        <dbReference type="EMBL" id="KKL70630.1"/>
    </source>
</evidence>
<gene>
    <name evidence="2" type="ORF">LCGC14_2102950</name>
</gene>
<sequence>WTLRMQAEHLENDLVELQKVGILNAIDGRWFVNNFASRQAPSNSSQRSKHHRIREKAKHYQGNLWSADETRTFRPTEEKRGEEKKRRGEEKESAVTFRDADEMVQCPKCSVMIYEHALELDCAAHITYKDLSRIKVEDKNA</sequence>
<feature type="compositionally biased region" description="Polar residues" evidence="1">
    <location>
        <begin position="37"/>
        <end position="46"/>
    </location>
</feature>
<feature type="region of interest" description="Disordered" evidence="1">
    <location>
        <begin position="37"/>
        <end position="96"/>
    </location>
</feature>
<feature type="compositionally biased region" description="Basic and acidic residues" evidence="1">
    <location>
        <begin position="68"/>
        <end position="96"/>
    </location>
</feature>
<evidence type="ECO:0000256" key="1">
    <source>
        <dbReference type="SAM" id="MobiDB-lite"/>
    </source>
</evidence>
<proteinExistence type="predicted"/>
<comment type="caution">
    <text evidence="2">The sequence shown here is derived from an EMBL/GenBank/DDBJ whole genome shotgun (WGS) entry which is preliminary data.</text>
</comment>
<feature type="non-terminal residue" evidence="2">
    <location>
        <position position="1"/>
    </location>
</feature>
<dbReference type="AlphaFoldDB" id="A0A0F9GMF5"/>
<feature type="compositionally biased region" description="Basic residues" evidence="1">
    <location>
        <begin position="47"/>
        <end position="59"/>
    </location>
</feature>
<reference evidence="2" key="1">
    <citation type="journal article" date="2015" name="Nature">
        <title>Complex archaea that bridge the gap between prokaryotes and eukaryotes.</title>
        <authorList>
            <person name="Spang A."/>
            <person name="Saw J.H."/>
            <person name="Jorgensen S.L."/>
            <person name="Zaremba-Niedzwiedzka K."/>
            <person name="Martijn J."/>
            <person name="Lind A.E."/>
            <person name="van Eijk R."/>
            <person name="Schleper C."/>
            <person name="Guy L."/>
            <person name="Ettema T.J."/>
        </authorList>
    </citation>
    <scope>NUCLEOTIDE SEQUENCE</scope>
</reference>
<accession>A0A0F9GMF5</accession>
<organism evidence="2">
    <name type="scientific">marine sediment metagenome</name>
    <dbReference type="NCBI Taxonomy" id="412755"/>
    <lineage>
        <taxon>unclassified sequences</taxon>
        <taxon>metagenomes</taxon>
        <taxon>ecological metagenomes</taxon>
    </lineage>
</organism>
<name>A0A0F9GMF5_9ZZZZ</name>
<protein>
    <submittedName>
        <fullName evidence="2">Uncharacterized protein</fullName>
    </submittedName>
</protein>